<dbReference type="PANTHER" id="PTHR43775:SF37">
    <property type="entry name" value="SI:DKEY-61P9.11"/>
    <property type="match status" value="1"/>
</dbReference>
<dbReference type="InterPro" id="IPR054514">
    <property type="entry name" value="RhiE-like_linker"/>
</dbReference>
<dbReference type="InterPro" id="IPR036736">
    <property type="entry name" value="ACP-like_sf"/>
</dbReference>
<dbReference type="InterPro" id="IPR000415">
    <property type="entry name" value="Nitroreductase-like"/>
</dbReference>
<dbReference type="GO" id="GO:0016491">
    <property type="term" value="F:oxidoreductase activity"/>
    <property type="evidence" value="ECO:0007669"/>
    <property type="project" value="InterPro"/>
</dbReference>
<dbReference type="PROSITE" id="PS50075">
    <property type="entry name" value="CARRIER"/>
    <property type="match status" value="1"/>
</dbReference>
<reference evidence="13 14" key="1">
    <citation type="submission" date="2017-03" db="EMBL/GenBank/DDBJ databases">
        <title>Complete sequence of Clostridium formicaceticum DSM 92.</title>
        <authorList>
            <person name="Poehlein A."/>
            <person name="Karl M."/>
            <person name="Bengelsdorf F.R."/>
            <person name="Duerre P."/>
            <person name="Daniel R."/>
        </authorList>
    </citation>
    <scope>NUCLEOTIDE SEQUENCE [LARGE SCALE GENOMIC DNA]</scope>
    <source>
        <strain evidence="13 14">DSM 92</strain>
    </source>
</reference>
<evidence type="ECO:0000259" key="12">
    <source>
        <dbReference type="PROSITE" id="PS52004"/>
    </source>
</evidence>
<keyword evidence="7" id="KW-0808">Transferase</keyword>
<dbReference type="Proteomes" id="UP000192478">
    <property type="component" value="Chromosome"/>
</dbReference>
<dbReference type="SMART" id="SM01294">
    <property type="entry name" value="PKS_PP_betabranch"/>
    <property type="match status" value="1"/>
</dbReference>
<evidence type="ECO:0000256" key="7">
    <source>
        <dbReference type="ARBA" id="ARBA00022679"/>
    </source>
</evidence>
<comment type="pathway">
    <text evidence="3">Antibiotic biosynthesis; bacillaene biosynthesis.</text>
</comment>
<organism evidence="13 14">
    <name type="scientific">Clostridium formicaceticum</name>
    <dbReference type="NCBI Taxonomy" id="1497"/>
    <lineage>
        <taxon>Bacteria</taxon>
        <taxon>Bacillati</taxon>
        <taxon>Bacillota</taxon>
        <taxon>Clostridia</taxon>
        <taxon>Eubacteriales</taxon>
        <taxon>Clostridiaceae</taxon>
        <taxon>Clostridium</taxon>
    </lineage>
</organism>
<keyword evidence="9" id="KW-0175">Coiled coil</keyword>
<dbReference type="SMART" id="SM00825">
    <property type="entry name" value="PKS_KS"/>
    <property type="match status" value="3"/>
</dbReference>
<dbReference type="GO" id="GO:0005886">
    <property type="term" value="C:plasma membrane"/>
    <property type="evidence" value="ECO:0007669"/>
    <property type="project" value="TreeGrafter"/>
</dbReference>
<dbReference type="GO" id="GO:0071770">
    <property type="term" value="P:DIM/DIP cell wall layer assembly"/>
    <property type="evidence" value="ECO:0007669"/>
    <property type="project" value="TreeGrafter"/>
</dbReference>
<evidence type="ECO:0000256" key="9">
    <source>
        <dbReference type="SAM" id="Coils"/>
    </source>
</evidence>
<dbReference type="Pfam" id="PF02801">
    <property type="entry name" value="Ketoacyl-synt_C"/>
    <property type="match status" value="3"/>
</dbReference>
<dbReference type="InterPro" id="IPR013968">
    <property type="entry name" value="PKS_KR"/>
</dbReference>
<feature type="domain" description="Ketosynthase family 3 (KS3)" evidence="12">
    <location>
        <begin position="1169"/>
        <end position="1599"/>
    </location>
</feature>
<dbReference type="InterPro" id="IPR018201">
    <property type="entry name" value="Ketoacyl_synth_AS"/>
</dbReference>
<dbReference type="Gene3D" id="1.10.1200.10">
    <property type="entry name" value="ACP-like"/>
    <property type="match status" value="2"/>
</dbReference>
<dbReference type="PROSITE" id="PS00606">
    <property type="entry name" value="KS3_1"/>
    <property type="match status" value="1"/>
</dbReference>
<feature type="domain" description="Ketosynthase family 3 (KS3)" evidence="12">
    <location>
        <begin position="2410"/>
        <end position="2814"/>
    </location>
</feature>
<dbReference type="InterPro" id="IPR009081">
    <property type="entry name" value="PP-bd_ACP"/>
</dbReference>
<dbReference type="GO" id="GO:0031177">
    <property type="term" value="F:phosphopantetheine binding"/>
    <property type="evidence" value="ECO:0007669"/>
    <property type="project" value="InterPro"/>
</dbReference>
<sequence>MNDHAVIDRSIFFEYDHNVFDNAGFGVFFIAQLDSIKPIYQLLSSSLVTLDAGYMGQLLLNRQAEFNLGLCPVGGIDFDRISDFFELDENHRFIHCMLVGVPANYTDTHNKIKLDNGIMNYLQKADKSITKHIDNYSNDKTFASFIDFDWKKSMKNMKHLSKEEHEDFHAKQPNIRRFSKRALAIPLNNHNFQESDYLLRSTKRDFINKTIPFEKFSKFLALLKQTNIEGKPFYLYTSASETYGVKAYLYIKENSVEGLAEGIYCYHPVEHELVLVTSELSKSIKPSYTPFNRKYFQKAGFCLFLVGQMNTMKPIYKDESLFYALLESGYIGQLVMDKQAEFDIGVCPIGGLDFDRIRSDFKLGNEEVLLHSFLCGSFEQELPEDREFLEVGRGKKDKKESEEKFRKPVPLKKKRSALQHDIAIVGISGRYPGAENLEEYWENIQDGKNSISELSDSRKKLWMRNWPDVISRQTSSVRGGFLDDIDCFDSLLFNIAPSEARTMDPQERLFAEVVWECLENSGYTAKNLIHSSGKIGVFVGAMWSDYQNQSSYSYDGIQITQATALHSSIANRISYFFNFSGPSIAFNTSCSSAMTAIHFACESIKRGECDAALVGGVNLFTHPYHQDLLTSLDLLSKDGVCRPLAAQATGWLGGEGVGAILIKSVEDAERDKDYIHGIIKGTAIGHSGRTTRFGAPSSTMQAESIKMALENAGVSAESINYIELAAAGASIADASEIDAIRKVFKDYYDTLSPCFIGSVKANIGHLESASAMSQIAKVLLQMKHRQLAPTINFKPINPLVKLQEFEIIDRLKPWTNQSKKNGIAEDKMYKPLRALINAFGATGTSGHVIIEEYLREKNKQKDNSKLTLIPISAATKEQLNQQVLRLHDFLTGNEVVSVNIADIGYTLQQGRVEMDERLAVVVDNIQSLIEKLEMFLRDNEKITGLYRGSVFSGDALKVKVDRNDLFIIAEQWIQGASIDWDILNDGNQRRIPLPNYPFAKEKHWVTEYLGDFREKAVSTNEKVFKNMSLTTPNVDLKDDTLSDNILLTKIENYLKTTFSEVSGIPVSRINAKAALEKYGINSLMINLLNTNLEKNFGDLPKTLFFEYQTIYELAKYFLQNHEEKSKTVLDHSEALVNIPLNDGFEMMVTPKLEKTHSCSYNFKQVASREFDIAIIGLSGKYPKAKTLEEYWENLKNGINCVTEIPVERWDHQKYYDPNKHTPGKTYCKWGGFIDDVDKFDPLFFNISPREAITIDPQERLFLETAWHVFEDAGYTRDSLKETFDGKVGVFVGVMNGEYQLLGTDKVSIASSYYGLIANRVSYLFDFHGPSMAVDTLCSSSLTAIHLAAESIKRGECEAAIAGGVNISLSPNKYIIQARLSMSSTDGRCRSFGEGGDGFVPGEGIGAILLKPLQRAVEDGDHIYGVIKGTSINHGGKTNGYMVPNPIEQCNLVLDAWRKAEIDPRTISYLEAHGTGTALGDPIETAGLTRAFEKDTKDRQFCAIGSVKSNIGHCESAAGIAGVTKILLQLKHRQLVPSLHSEVLNPNIDFSNTPFVVQQELGEWKRPVIEENGKIKEYPRIAGISSFGAGGSNAHVVIQEYIPENLERHLITITPQNPAFIVLSAKNEDRLQEQAQQLLAAIQEQQFTDGDLADMAYTLQIGREAMEERLAILASSIKELEEKLKSFVEGQEGIEDLYRGHVKRNKETLAVFAEDEDMIKIIDVWITKGKYAKLLDLWAKGLIIDWNKLYSDSKLRRISLPTYPFAKERHWLFDVETNEDSIASSAMASAVYEDHSEQRIMCFLQKQWELCFATSTKILNRTVAILTTQETMELAIQLSKYFPNNQILNIHDLELQPRQLEHNWKNYDGCVDLIGCGKEKNELLNWIGWLKQLIEYGHREDLMMLCVSKGLESYQNTTVNLSGASRVGLYRMLQSEYGHLRSRHMDAEPFTDDKTLAQQIVSEFFMDCEDTEICYRDGKRYRAYLEEFQKCDASDETLVFPDEHVLWITGGTRGIGYLCARHFVTNHGVRRLVLTGRETMPPREQWDFYKPQNTSIAQKIRNIQALEAQGVQVQVLSVSLTDEYAIQQSLQEIKNTMGPIGGIIHCAGISDMKNPAFIRKSVSGIQQVLDPKVAGLDILYQSFKNEALQFFVLFSSVSAIIPSLASGQSDYAMANAYMDYVAEANIHDFPVVSIQWPNWKETGMGEVKTKAYQQTGLLSLMNVEGLQLLDQILFRKIGPVVLPAVVNPNLWNPHQLIQRRIQESFSTNIQTLPPVATELSRTSDSLLIATQMWLIDLFSQELKIDTSKLEIDTAFQDYGMDSILMAQILHSINQLLSYNLDPSILYEHSTIESLATWLTNNYASSLSQTLDTMISEQYSSRTQDTSLHISSISIENGGLKSKSHVYKSSKSSDIAVIGLSCRFPGANNLEEYWHLLSEGRSAIGSVPQERWGYSNNFNAGLINNITQFDPKFFLIPENDAKAMDPQALVLLEESLKLWYHAGYSHQEIKGKPVGVYIGGRSQHRPGESSIQQTQNPIVAVGQNYLAANISQFFDLRGPSIVVDTACSSALVGMNMAIQALKDGEIESAIVGGVSLLNTDEAHRIFQQRKILSQETFFHIFDQRADGVILGEGVGMVLLKTVDQALEDGDHIYAVVKALAVNNDGRTAGPATPNLHAQKEVLQTALARSGKKNEEISYIEVNGSGSEVTDLLELKVIQSIYRSSNTSVLGLGSIKPNIGHPLCAEGIASFIKVVLMLQNKQFVPFLSGEQPMTHYNIESSPFYFCRKLTKWTNTPRIAGINCFADGGTNVHVILEAWEERESSSAIRQPIPPPKLNQYDLRYTEVLNSSPQTSQNNRDVSKSHDNWIQGPSANELQHPSDKVTSMWKQKIVEER</sequence>
<feature type="domain" description="Carrier" evidence="11">
    <location>
        <begin position="2284"/>
        <end position="2361"/>
    </location>
</feature>
<dbReference type="InterPro" id="IPR020841">
    <property type="entry name" value="PKS_Beta-ketoAc_synthase_dom"/>
</dbReference>
<dbReference type="SMART" id="SM00823">
    <property type="entry name" value="PKS_PP"/>
    <property type="match status" value="2"/>
</dbReference>
<dbReference type="PANTHER" id="PTHR43775">
    <property type="entry name" value="FATTY ACID SYNTHASE"/>
    <property type="match status" value="1"/>
</dbReference>
<dbReference type="Gene3D" id="1.10.1240.100">
    <property type="match status" value="2"/>
</dbReference>
<dbReference type="SUPFAM" id="SSF51735">
    <property type="entry name" value="NAD(P)-binding Rossmann-fold domains"/>
    <property type="match status" value="1"/>
</dbReference>
<dbReference type="GO" id="GO:0004315">
    <property type="term" value="F:3-oxoacyl-[acyl-carrier-protein] synthase activity"/>
    <property type="evidence" value="ECO:0007669"/>
    <property type="project" value="InterPro"/>
</dbReference>
<dbReference type="InterPro" id="IPR057326">
    <property type="entry name" value="KR_dom"/>
</dbReference>
<evidence type="ECO:0000256" key="3">
    <source>
        <dbReference type="ARBA" id="ARBA00004789"/>
    </source>
</evidence>
<evidence type="ECO:0000256" key="2">
    <source>
        <dbReference type="ARBA" id="ARBA00004496"/>
    </source>
</evidence>
<dbReference type="Gene3D" id="3.40.50.720">
    <property type="entry name" value="NAD(P)-binding Rossmann-like Domain"/>
    <property type="match status" value="1"/>
</dbReference>
<dbReference type="InterPro" id="IPR029479">
    <property type="entry name" value="Nitroreductase"/>
</dbReference>
<protein>
    <submittedName>
        <fullName evidence="13">Polyketide synthase PksJ</fullName>
    </submittedName>
</protein>
<dbReference type="CDD" id="cd02142">
    <property type="entry name" value="McbC_SagB-like_oxidoreductase"/>
    <property type="match status" value="1"/>
</dbReference>
<dbReference type="SUPFAM" id="SSF55469">
    <property type="entry name" value="FMN-dependent nitroreductase-like"/>
    <property type="match status" value="2"/>
</dbReference>
<dbReference type="Pfam" id="PF00109">
    <property type="entry name" value="ketoacyl-synt"/>
    <property type="match status" value="3"/>
</dbReference>
<evidence type="ECO:0000259" key="11">
    <source>
        <dbReference type="PROSITE" id="PS50075"/>
    </source>
</evidence>
<dbReference type="SUPFAM" id="SSF47336">
    <property type="entry name" value="ACP-like"/>
    <property type="match status" value="2"/>
</dbReference>
<dbReference type="Pfam" id="PF00881">
    <property type="entry name" value="Nitroreductase"/>
    <property type="match status" value="1"/>
</dbReference>
<dbReference type="GO" id="GO:0006633">
    <property type="term" value="P:fatty acid biosynthetic process"/>
    <property type="evidence" value="ECO:0007669"/>
    <property type="project" value="InterPro"/>
</dbReference>
<dbReference type="Gene3D" id="3.40.47.10">
    <property type="match status" value="3"/>
</dbReference>
<dbReference type="Pfam" id="PF00550">
    <property type="entry name" value="PP-binding"/>
    <property type="match status" value="2"/>
</dbReference>
<dbReference type="InterPro" id="IPR006162">
    <property type="entry name" value="Ppantetheine_attach_site"/>
</dbReference>
<dbReference type="InterPro" id="IPR016039">
    <property type="entry name" value="Thiolase-like"/>
</dbReference>
<feature type="compositionally biased region" description="Polar residues" evidence="10">
    <location>
        <begin position="2866"/>
        <end position="2884"/>
    </location>
</feature>
<dbReference type="FunFam" id="3.40.47.10:FF:000019">
    <property type="entry name" value="Polyketide synthase type I"/>
    <property type="match status" value="1"/>
</dbReference>
<dbReference type="Pfam" id="PF22336">
    <property type="entry name" value="RhiE-like_linker"/>
    <property type="match status" value="2"/>
</dbReference>
<dbReference type="EMBL" id="CP020559">
    <property type="protein sequence ID" value="ARE86643.1"/>
    <property type="molecule type" value="Genomic_DNA"/>
</dbReference>
<dbReference type="PROSITE" id="PS52004">
    <property type="entry name" value="KS3_2"/>
    <property type="match status" value="3"/>
</dbReference>
<evidence type="ECO:0000256" key="4">
    <source>
        <dbReference type="ARBA" id="ARBA00022450"/>
    </source>
</evidence>
<dbReference type="InterPro" id="IPR036291">
    <property type="entry name" value="NAD(P)-bd_dom_sf"/>
</dbReference>
<dbReference type="InterPro" id="IPR014030">
    <property type="entry name" value="Ketoacyl_synth_N"/>
</dbReference>
<evidence type="ECO:0000256" key="6">
    <source>
        <dbReference type="ARBA" id="ARBA00022553"/>
    </source>
</evidence>
<evidence type="ECO:0000256" key="5">
    <source>
        <dbReference type="ARBA" id="ARBA00022490"/>
    </source>
</evidence>
<evidence type="ECO:0000313" key="14">
    <source>
        <dbReference type="Proteomes" id="UP000192478"/>
    </source>
</evidence>
<accession>A0AAC9RJU9</accession>
<name>A0AAC9RJU9_9CLOT</name>
<keyword evidence="5" id="KW-0963">Cytoplasm</keyword>
<evidence type="ECO:0000256" key="1">
    <source>
        <dbReference type="ARBA" id="ARBA00003299"/>
    </source>
</evidence>
<dbReference type="GO" id="GO:0004312">
    <property type="term" value="F:fatty acid synthase activity"/>
    <property type="evidence" value="ECO:0007669"/>
    <property type="project" value="TreeGrafter"/>
</dbReference>
<dbReference type="GO" id="GO:0005737">
    <property type="term" value="C:cytoplasm"/>
    <property type="evidence" value="ECO:0007669"/>
    <property type="project" value="UniProtKB-SubCell"/>
</dbReference>
<gene>
    <name evidence="13" type="primary">pksJ</name>
    <name evidence="13" type="ORF">CLFO_09690</name>
</gene>
<feature type="compositionally biased region" description="Polar residues" evidence="10">
    <location>
        <begin position="2845"/>
        <end position="2855"/>
    </location>
</feature>
<feature type="domain" description="Ketosynthase family 3 (KS3)" evidence="12">
    <location>
        <begin position="419"/>
        <end position="852"/>
    </location>
</feature>
<keyword evidence="8" id="KW-0677">Repeat</keyword>
<feature type="region of interest" description="Disordered" evidence="10">
    <location>
        <begin position="2845"/>
        <end position="2892"/>
    </location>
</feature>
<dbReference type="InterPro" id="IPR050091">
    <property type="entry name" value="PKS_NRPS_Biosynth_Enz"/>
</dbReference>
<dbReference type="RefSeq" id="WP_081561945.1">
    <property type="nucleotide sequence ID" value="NZ_CP017603.1"/>
</dbReference>
<dbReference type="SUPFAM" id="SSF53901">
    <property type="entry name" value="Thiolase-like"/>
    <property type="match status" value="3"/>
</dbReference>
<dbReference type="PROSITE" id="PS00012">
    <property type="entry name" value="PHOSPHOPANTETHEINE"/>
    <property type="match status" value="1"/>
</dbReference>
<keyword evidence="6" id="KW-0597">Phosphoprotein</keyword>
<proteinExistence type="predicted"/>
<evidence type="ECO:0000256" key="10">
    <source>
        <dbReference type="SAM" id="MobiDB-lite"/>
    </source>
</evidence>
<dbReference type="Pfam" id="PF08659">
    <property type="entry name" value="KR"/>
    <property type="match status" value="1"/>
</dbReference>
<feature type="coiled-coil region" evidence="9">
    <location>
        <begin position="1624"/>
        <end position="1682"/>
    </location>
</feature>
<evidence type="ECO:0000313" key="13">
    <source>
        <dbReference type="EMBL" id="ARE86643.1"/>
    </source>
</evidence>
<dbReference type="SMART" id="SM00822">
    <property type="entry name" value="PKS_KR"/>
    <property type="match status" value="1"/>
</dbReference>
<evidence type="ECO:0000256" key="8">
    <source>
        <dbReference type="ARBA" id="ARBA00022737"/>
    </source>
</evidence>
<keyword evidence="4" id="KW-0596">Phosphopantetheine</keyword>
<comment type="function">
    <text evidence="1">Involved in some intermediate steps for the synthesis of the antibiotic polyketide bacillaene which is involved in secondary metabolism.</text>
</comment>
<dbReference type="CDD" id="cd00833">
    <property type="entry name" value="PKS"/>
    <property type="match status" value="3"/>
</dbReference>
<comment type="subcellular location">
    <subcellularLocation>
        <location evidence="2">Cytoplasm</location>
    </subcellularLocation>
</comment>
<dbReference type="CDD" id="cd08953">
    <property type="entry name" value="KR_2_SDR_x"/>
    <property type="match status" value="1"/>
</dbReference>
<dbReference type="InterPro" id="IPR014031">
    <property type="entry name" value="Ketoacyl_synth_C"/>
</dbReference>
<dbReference type="InterPro" id="IPR020806">
    <property type="entry name" value="PKS_PP-bd"/>
</dbReference>
<dbReference type="Gene3D" id="3.40.109.10">
    <property type="entry name" value="NADH Oxidase"/>
    <property type="match status" value="2"/>
</dbReference>